<evidence type="ECO:0000313" key="7">
    <source>
        <dbReference type="Proteomes" id="UP001597519"/>
    </source>
</evidence>
<dbReference type="InterPro" id="IPR036388">
    <property type="entry name" value="WH-like_DNA-bd_sf"/>
</dbReference>
<dbReference type="InterPro" id="IPR005119">
    <property type="entry name" value="LysR_subst-bd"/>
</dbReference>
<dbReference type="InterPro" id="IPR000847">
    <property type="entry name" value="LysR_HTH_N"/>
</dbReference>
<dbReference type="PANTHER" id="PTHR30126:SF39">
    <property type="entry name" value="HTH-TYPE TRANSCRIPTIONAL REGULATOR CYSL"/>
    <property type="match status" value="1"/>
</dbReference>
<dbReference type="PROSITE" id="PS50931">
    <property type="entry name" value="HTH_LYSR"/>
    <property type="match status" value="1"/>
</dbReference>
<dbReference type="InterPro" id="IPR036390">
    <property type="entry name" value="WH_DNA-bd_sf"/>
</dbReference>
<dbReference type="Gene3D" id="1.10.10.10">
    <property type="entry name" value="Winged helix-like DNA-binding domain superfamily/Winged helix DNA-binding domain"/>
    <property type="match status" value="1"/>
</dbReference>
<keyword evidence="4" id="KW-0804">Transcription</keyword>
<gene>
    <name evidence="6" type="ORF">ACFSX4_10585</name>
</gene>
<accession>A0ABW5X0H4</accession>
<dbReference type="PRINTS" id="PR00039">
    <property type="entry name" value="HTHLYSR"/>
</dbReference>
<feature type="domain" description="HTH lysR-type" evidence="5">
    <location>
        <begin position="1"/>
        <end position="58"/>
    </location>
</feature>
<dbReference type="SUPFAM" id="SSF46785">
    <property type="entry name" value="Winged helix' DNA-binding domain"/>
    <property type="match status" value="1"/>
</dbReference>
<evidence type="ECO:0000256" key="1">
    <source>
        <dbReference type="ARBA" id="ARBA00009437"/>
    </source>
</evidence>
<dbReference type="Pfam" id="PF00126">
    <property type="entry name" value="HTH_1"/>
    <property type="match status" value="1"/>
</dbReference>
<dbReference type="EMBL" id="JBHUOQ010000004">
    <property type="protein sequence ID" value="MFD2830908.1"/>
    <property type="molecule type" value="Genomic_DNA"/>
</dbReference>
<dbReference type="RefSeq" id="WP_377774387.1">
    <property type="nucleotide sequence ID" value="NZ_JBHUOQ010000004.1"/>
</dbReference>
<evidence type="ECO:0000256" key="2">
    <source>
        <dbReference type="ARBA" id="ARBA00023015"/>
    </source>
</evidence>
<dbReference type="Proteomes" id="UP001597519">
    <property type="component" value="Unassembled WGS sequence"/>
</dbReference>
<keyword evidence="7" id="KW-1185">Reference proteome</keyword>
<keyword evidence="2" id="KW-0805">Transcription regulation</keyword>
<dbReference type="Gene3D" id="3.40.190.290">
    <property type="match status" value="1"/>
</dbReference>
<evidence type="ECO:0000313" key="6">
    <source>
        <dbReference type="EMBL" id="MFD2830908.1"/>
    </source>
</evidence>
<comment type="similarity">
    <text evidence="1">Belongs to the LysR transcriptional regulatory family.</text>
</comment>
<evidence type="ECO:0000256" key="3">
    <source>
        <dbReference type="ARBA" id="ARBA00023125"/>
    </source>
</evidence>
<dbReference type="PANTHER" id="PTHR30126">
    <property type="entry name" value="HTH-TYPE TRANSCRIPTIONAL REGULATOR"/>
    <property type="match status" value="1"/>
</dbReference>
<comment type="caution">
    <text evidence="6">The sequence shown here is derived from an EMBL/GenBank/DDBJ whole genome shotgun (WGS) entry which is preliminary data.</text>
</comment>
<name>A0ABW5X0H4_9STAP</name>
<organism evidence="6 7">
    <name type="scientific">Corticicoccus populi</name>
    <dbReference type="NCBI Taxonomy" id="1812821"/>
    <lineage>
        <taxon>Bacteria</taxon>
        <taxon>Bacillati</taxon>
        <taxon>Bacillota</taxon>
        <taxon>Bacilli</taxon>
        <taxon>Bacillales</taxon>
        <taxon>Staphylococcaceae</taxon>
        <taxon>Corticicoccus</taxon>
    </lineage>
</organism>
<evidence type="ECO:0000256" key="4">
    <source>
        <dbReference type="ARBA" id="ARBA00023163"/>
    </source>
</evidence>
<proteinExistence type="inferred from homology"/>
<protein>
    <submittedName>
        <fullName evidence="6">LysR family transcriptional regulator</fullName>
    </submittedName>
</protein>
<reference evidence="7" key="1">
    <citation type="journal article" date="2019" name="Int. J. Syst. Evol. Microbiol.">
        <title>The Global Catalogue of Microorganisms (GCM) 10K type strain sequencing project: providing services to taxonomists for standard genome sequencing and annotation.</title>
        <authorList>
            <consortium name="The Broad Institute Genomics Platform"/>
            <consortium name="The Broad Institute Genome Sequencing Center for Infectious Disease"/>
            <person name="Wu L."/>
            <person name="Ma J."/>
        </authorList>
    </citation>
    <scope>NUCLEOTIDE SEQUENCE [LARGE SCALE GENOMIC DNA]</scope>
    <source>
        <strain evidence="7">KCTC 33575</strain>
    </source>
</reference>
<evidence type="ECO:0000259" key="5">
    <source>
        <dbReference type="PROSITE" id="PS50931"/>
    </source>
</evidence>
<dbReference type="Pfam" id="PF03466">
    <property type="entry name" value="LysR_substrate"/>
    <property type="match status" value="1"/>
</dbReference>
<sequence>MLNKKMNVLKNVVEAGSFTEAAKKLYTSQPAVSRDIKQLETEYEIQIFEETKHKLKLTAEGEVLYRYAVDMEVMNEHLINDIYQTAGEVKGDIYIGASHSFGEFVLPGILIDIHRKYPELNCHVHIGNSQEIIDHLRDKTIDIGVIEIDKTYTGIELYPLFKDEMVMIIHKSLDKEGGRGQSKCFVREPYSGTRYYQETALKNTGLTPVKIEINNTELIKECVRNRMGFSILSKLAVEHENLKEMQISPTGITRNFSAAVSSGRYRSLKVQSVLDILHSNA</sequence>
<keyword evidence="3" id="KW-0238">DNA-binding</keyword>
<dbReference type="SUPFAM" id="SSF53850">
    <property type="entry name" value="Periplasmic binding protein-like II"/>
    <property type="match status" value="1"/>
</dbReference>